<keyword evidence="5 7" id="KW-0505">Motor protein</keyword>
<dbReference type="GO" id="GO:0030048">
    <property type="term" value="P:actin filament-based movement"/>
    <property type="evidence" value="ECO:0000318"/>
    <property type="project" value="GO_Central"/>
</dbReference>
<dbReference type="Gene3D" id="1.20.58.530">
    <property type="match status" value="1"/>
</dbReference>
<evidence type="ECO:0000256" key="3">
    <source>
        <dbReference type="ARBA" id="ARBA00022840"/>
    </source>
</evidence>
<feature type="domain" description="TH1" evidence="10">
    <location>
        <begin position="827"/>
        <end position="1025"/>
    </location>
</feature>
<keyword evidence="4 7" id="KW-0518">Myosin</keyword>
<reference evidence="11 12" key="1">
    <citation type="journal article" date="2008" name="Nature">
        <title>The genome of the choanoflagellate Monosiga brevicollis and the origin of metazoans.</title>
        <authorList>
            <consortium name="JGI Sequencing"/>
            <person name="King N."/>
            <person name="Westbrook M.J."/>
            <person name="Young S.L."/>
            <person name="Kuo A."/>
            <person name="Abedin M."/>
            <person name="Chapman J."/>
            <person name="Fairclough S."/>
            <person name="Hellsten U."/>
            <person name="Isogai Y."/>
            <person name="Letunic I."/>
            <person name="Marr M."/>
            <person name="Pincus D."/>
            <person name="Putnam N."/>
            <person name="Rokas A."/>
            <person name="Wright K.J."/>
            <person name="Zuzow R."/>
            <person name="Dirks W."/>
            <person name="Good M."/>
            <person name="Goodstein D."/>
            <person name="Lemons D."/>
            <person name="Li W."/>
            <person name="Lyons J.B."/>
            <person name="Morris A."/>
            <person name="Nichols S."/>
            <person name="Richter D.J."/>
            <person name="Salamov A."/>
            <person name="Bork P."/>
            <person name="Lim W.A."/>
            <person name="Manning G."/>
            <person name="Miller W.T."/>
            <person name="McGinnis W."/>
            <person name="Shapiro H."/>
            <person name="Tjian R."/>
            <person name="Grigoriev I.V."/>
            <person name="Rokhsar D."/>
        </authorList>
    </citation>
    <scope>NUCLEOTIDE SEQUENCE [LARGE SCALE GENOMIC DNA]</scope>
    <source>
        <strain evidence="12">MX1 / ATCC 50154</strain>
    </source>
</reference>
<dbReference type="PROSITE" id="PS51456">
    <property type="entry name" value="MYOSIN_MOTOR"/>
    <property type="match status" value="1"/>
</dbReference>
<evidence type="ECO:0000256" key="2">
    <source>
        <dbReference type="ARBA" id="ARBA00022741"/>
    </source>
</evidence>
<evidence type="ECO:0000313" key="12">
    <source>
        <dbReference type="Proteomes" id="UP000001357"/>
    </source>
</evidence>
<dbReference type="Pfam" id="PF06017">
    <property type="entry name" value="Myosin_TH1"/>
    <property type="match status" value="1"/>
</dbReference>
<dbReference type="GeneID" id="5890252"/>
<dbReference type="PROSITE" id="PS51757">
    <property type="entry name" value="TH1"/>
    <property type="match status" value="1"/>
</dbReference>
<dbReference type="KEGG" id="mbr:MONBRDRAFT_18623"/>
<accession>A9UWK8</accession>
<dbReference type="InterPro" id="IPR027417">
    <property type="entry name" value="P-loop_NTPase"/>
</dbReference>
<dbReference type="PANTHER" id="PTHR13140:SF679">
    <property type="entry name" value="UNCONVENTIONAL MYOSIN IC"/>
    <property type="match status" value="1"/>
</dbReference>
<evidence type="ECO:0000259" key="10">
    <source>
        <dbReference type="PROSITE" id="PS51757"/>
    </source>
</evidence>
<dbReference type="Gene3D" id="1.20.120.720">
    <property type="entry name" value="Myosin VI head, motor domain, U50 subdomain"/>
    <property type="match status" value="1"/>
</dbReference>
<dbReference type="SUPFAM" id="SSF52540">
    <property type="entry name" value="P-loop containing nucleoside triphosphate hydrolases"/>
    <property type="match status" value="1"/>
</dbReference>
<dbReference type="FunFam" id="1.10.10.820:FF:000001">
    <property type="entry name" value="Myosin heavy chain"/>
    <property type="match status" value="1"/>
</dbReference>
<evidence type="ECO:0000256" key="8">
    <source>
        <dbReference type="SAM" id="MobiDB-lite"/>
    </source>
</evidence>
<dbReference type="OMA" id="QPEWKNQ"/>
<evidence type="ECO:0000256" key="1">
    <source>
        <dbReference type="ARBA" id="ARBA00008314"/>
    </source>
</evidence>
<dbReference type="Proteomes" id="UP000001357">
    <property type="component" value="Unassembled WGS sequence"/>
</dbReference>
<dbReference type="PANTHER" id="PTHR13140">
    <property type="entry name" value="MYOSIN"/>
    <property type="match status" value="1"/>
</dbReference>
<evidence type="ECO:0000259" key="9">
    <source>
        <dbReference type="PROSITE" id="PS51456"/>
    </source>
</evidence>
<dbReference type="Pfam" id="PF00612">
    <property type="entry name" value="IQ"/>
    <property type="match status" value="1"/>
</dbReference>
<proteinExistence type="inferred from homology"/>
<evidence type="ECO:0008006" key="13">
    <source>
        <dbReference type="Google" id="ProtNLM"/>
    </source>
</evidence>
<feature type="region of interest" description="Disordered" evidence="8">
    <location>
        <begin position="1032"/>
        <end position="1054"/>
    </location>
</feature>
<keyword evidence="6 7" id="KW-0009">Actin-binding</keyword>
<comment type="similarity">
    <text evidence="1 7">Belongs to the TRAFAC class myosin-kinesin ATPase superfamily. Myosin family.</text>
</comment>
<evidence type="ECO:0000256" key="5">
    <source>
        <dbReference type="ARBA" id="ARBA00023175"/>
    </source>
</evidence>
<dbReference type="Pfam" id="PF00063">
    <property type="entry name" value="Myosin_head"/>
    <property type="match status" value="1"/>
</dbReference>
<sequence length="1054" mass="119431">MLENYTDVDVFVENLKSRFEAKLNYTYIRNILISINPFEDLGTFTSDLIDEYSNKSLFELPPHLYAIANQAYYTMKEETTDQCVLISGESGAGKTEASKQILQFLVAKSTDTGKAVMIRDRLLQSNPILEAFGNAKTTRNDNSSRFGKYLECQFDFLGEVVNGRMMTYLLEKSRVTTQLTGERNFHIFYMLLLSGDDALCRDLGLEANKLDYRYISQGGVGMVEELDDHSEFLTVMSAFQQCGIEEQERLALFRACAGILQLGEVDFQQQGDMAAVSNTDVLQMVAAAFSVDLVGLTHALTSRTVEARGESLVKHLSKDEAETTRDGLSKSIYKRMFAWLVERLNASFGQEYTEGRSTTMGLLDIYGFEVLQSNGFEQLCINYANERLQQLFVNLTLKAEQEEYEREGVAWVGVEYFDNKIICDLIEDAKSGIFAALDDTCLGPGEQGDDVFLKALDARFGQNKNALYSSWADNKKLQRDSFVLKHYAGDVAYDVAGFVSKNNDLLFRDLVRVMLDSKDTVMAKWFDESELDSKKRPPTASTQFRRSIKELMETLMVKQPSYVRCIKPNQQKHAGVWDQELVTHQVKYLGLMEVLRVARAGYCYRRPFEAFYQRYKSVCKATWPSYPGPLSEAAKLIADTLKVDESEVAVGKTKIFIKQPKTLLALENSLVLARHRLATHIQARWRGFVQRRKYLAMREAAIVCQKHARVGLAKRAVSRRRRAGQTIRTCDFIFGFMTRTQAPNGHNERFVAHVKREYLINLAKSVPNRLVKRWVRPIPPVVADTDALLRDLCRRNLALKYRLKLSPERKAILTAKLAAHELFKGRKLIYESSVPVPFDKYRVEDNEAQRIAEAFAKTSQQEEDREVLYMTVVHKMDRTNYGHVRSDVIVVTNDALHVYGHPKLKLKMRIPLTSLSKLSVSTLYDGVIVLHTPSDDKKDRGDFIFDTPHVVEFATTLFLAAKAKGVTYDVQVRGTPVTQMQRPQHHTEGLSDPHSCFPWPRAVCGCHGASAQERQSGHNCVLRWGIAVWQDKARGPSGSSGPSARNCQPHGISC</sequence>
<dbReference type="GO" id="GO:0051015">
    <property type="term" value="F:actin filament binding"/>
    <property type="evidence" value="ECO:0000318"/>
    <property type="project" value="GO_Central"/>
</dbReference>
<dbReference type="FunFam" id="1.20.58.530:FF:000004">
    <property type="entry name" value="Unconventional myosin ID"/>
    <property type="match status" value="1"/>
</dbReference>
<feature type="region of interest" description="Actin-binding" evidence="7">
    <location>
        <begin position="548"/>
        <end position="570"/>
    </location>
</feature>
<evidence type="ECO:0000256" key="7">
    <source>
        <dbReference type="PROSITE-ProRule" id="PRU00782"/>
    </source>
</evidence>
<feature type="binding site" evidence="7">
    <location>
        <begin position="88"/>
        <end position="95"/>
    </location>
    <ligand>
        <name>ATP</name>
        <dbReference type="ChEBI" id="CHEBI:30616"/>
    </ligand>
</feature>
<keyword evidence="3 7" id="KW-0067">ATP-binding</keyword>
<dbReference type="InterPro" id="IPR036961">
    <property type="entry name" value="Kinesin_motor_dom_sf"/>
</dbReference>
<feature type="domain" description="Myosin motor" evidence="9">
    <location>
        <begin position="1"/>
        <end position="671"/>
    </location>
</feature>
<dbReference type="GO" id="GO:0006897">
    <property type="term" value="P:endocytosis"/>
    <property type="evidence" value="ECO:0000318"/>
    <property type="project" value="GO_Central"/>
</dbReference>
<keyword evidence="2 7" id="KW-0547">Nucleotide-binding</keyword>
<protein>
    <recommendedName>
        <fullName evidence="13">Myosin motor domain-containing protein</fullName>
    </recommendedName>
</protein>
<dbReference type="InParanoid" id="A9UWK8"/>
<dbReference type="Gene3D" id="1.20.5.4820">
    <property type="match status" value="1"/>
</dbReference>
<dbReference type="STRING" id="81824.A9UWK8"/>
<evidence type="ECO:0000256" key="4">
    <source>
        <dbReference type="ARBA" id="ARBA00023123"/>
    </source>
</evidence>
<dbReference type="InterPro" id="IPR000048">
    <property type="entry name" value="IQ_motif_EF-hand-BS"/>
</dbReference>
<gene>
    <name evidence="11" type="ORF">MONBRDRAFT_18623</name>
</gene>
<dbReference type="SMART" id="SM00242">
    <property type="entry name" value="MYSc"/>
    <property type="match status" value="1"/>
</dbReference>
<dbReference type="RefSeq" id="XP_001744998.1">
    <property type="nucleotide sequence ID" value="XM_001744946.1"/>
</dbReference>
<dbReference type="GO" id="GO:0007015">
    <property type="term" value="P:actin filament organization"/>
    <property type="evidence" value="ECO:0000318"/>
    <property type="project" value="GO_Central"/>
</dbReference>
<dbReference type="SMART" id="SM00015">
    <property type="entry name" value="IQ"/>
    <property type="match status" value="2"/>
</dbReference>
<dbReference type="PRINTS" id="PR00193">
    <property type="entry name" value="MYOSINHEAVY"/>
</dbReference>
<dbReference type="InterPro" id="IPR010926">
    <property type="entry name" value="Myosin_TH1"/>
</dbReference>
<dbReference type="InterPro" id="IPR001609">
    <property type="entry name" value="Myosin_head_motor_dom-like"/>
</dbReference>
<dbReference type="GO" id="GO:0005886">
    <property type="term" value="C:plasma membrane"/>
    <property type="evidence" value="ECO:0000318"/>
    <property type="project" value="GO_Central"/>
</dbReference>
<dbReference type="GO" id="GO:0005524">
    <property type="term" value="F:ATP binding"/>
    <property type="evidence" value="ECO:0007669"/>
    <property type="project" value="UniProtKB-UniRule"/>
</dbReference>
<dbReference type="eggNOG" id="KOG0164">
    <property type="taxonomic scope" value="Eukaryota"/>
</dbReference>
<dbReference type="GO" id="GO:0005902">
    <property type="term" value="C:microvillus"/>
    <property type="evidence" value="ECO:0000318"/>
    <property type="project" value="GO_Central"/>
</dbReference>
<dbReference type="PROSITE" id="PS50096">
    <property type="entry name" value="IQ"/>
    <property type="match status" value="1"/>
</dbReference>
<dbReference type="GO" id="GO:0016459">
    <property type="term" value="C:myosin complex"/>
    <property type="evidence" value="ECO:0007669"/>
    <property type="project" value="UniProtKB-KW"/>
</dbReference>
<dbReference type="GO" id="GO:0000146">
    <property type="term" value="F:microfilament motor activity"/>
    <property type="evidence" value="ECO:0000318"/>
    <property type="project" value="GO_Central"/>
</dbReference>
<evidence type="ECO:0000313" key="11">
    <source>
        <dbReference type="EMBL" id="EDQ90231.1"/>
    </source>
</evidence>
<organism evidence="11 12">
    <name type="scientific">Monosiga brevicollis</name>
    <name type="common">Choanoflagellate</name>
    <dbReference type="NCBI Taxonomy" id="81824"/>
    <lineage>
        <taxon>Eukaryota</taxon>
        <taxon>Choanoflagellata</taxon>
        <taxon>Craspedida</taxon>
        <taxon>Salpingoecidae</taxon>
        <taxon>Monosiga</taxon>
    </lineage>
</organism>
<name>A9UWK8_MONBE</name>
<evidence type="ECO:0000256" key="6">
    <source>
        <dbReference type="ARBA" id="ARBA00023203"/>
    </source>
</evidence>
<dbReference type="GO" id="GO:0015629">
    <property type="term" value="C:actin cytoskeleton"/>
    <property type="evidence" value="ECO:0000318"/>
    <property type="project" value="GO_Central"/>
</dbReference>
<dbReference type="Gene3D" id="3.40.850.10">
    <property type="entry name" value="Kinesin motor domain"/>
    <property type="match status" value="1"/>
</dbReference>
<dbReference type="GO" id="GO:0005737">
    <property type="term" value="C:cytoplasm"/>
    <property type="evidence" value="ECO:0000318"/>
    <property type="project" value="GO_Central"/>
</dbReference>
<dbReference type="EMBL" id="CH991548">
    <property type="protein sequence ID" value="EDQ90231.1"/>
    <property type="molecule type" value="Genomic_DNA"/>
</dbReference>
<dbReference type="CDD" id="cd23767">
    <property type="entry name" value="IQCD"/>
    <property type="match status" value="1"/>
</dbReference>
<keyword evidence="12" id="KW-1185">Reference proteome</keyword>
<dbReference type="Gene3D" id="1.10.10.820">
    <property type="match status" value="1"/>
</dbReference>
<dbReference type="AlphaFoldDB" id="A9UWK8"/>